<dbReference type="OrthoDB" id="146345at2"/>
<dbReference type="AlphaFoldDB" id="A0A1C1YWA1"/>
<evidence type="ECO:0000256" key="3">
    <source>
        <dbReference type="ARBA" id="ARBA00023136"/>
    </source>
</evidence>
<evidence type="ECO:0000313" key="7">
    <source>
        <dbReference type="Proteomes" id="UP000094795"/>
    </source>
</evidence>
<accession>A0A1C1YWA1</accession>
<feature type="transmembrane region" description="Helical" evidence="4">
    <location>
        <begin position="256"/>
        <end position="278"/>
    </location>
</feature>
<feature type="transmembrane region" description="Helical" evidence="4">
    <location>
        <begin position="12"/>
        <end position="31"/>
    </location>
</feature>
<keyword evidence="3 4" id="KW-0472">Membrane</keyword>
<evidence type="ECO:0000256" key="1">
    <source>
        <dbReference type="ARBA" id="ARBA00022692"/>
    </source>
</evidence>
<dbReference type="InterPro" id="IPR011701">
    <property type="entry name" value="MFS"/>
</dbReference>
<comment type="caution">
    <text evidence="6">The sequence shown here is derived from an EMBL/GenBank/DDBJ whole genome shotgun (WGS) entry which is preliminary data.</text>
</comment>
<dbReference type="Gene3D" id="1.20.1250.20">
    <property type="entry name" value="MFS general substrate transporter like domains"/>
    <property type="match status" value="1"/>
</dbReference>
<dbReference type="SUPFAM" id="SSF103473">
    <property type="entry name" value="MFS general substrate transporter"/>
    <property type="match status" value="1"/>
</dbReference>
<protein>
    <submittedName>
        <fullName evidence="6">MFS transporter</fullName>
    </submittedName>
</protein>
<evidence type="ECO:0000313" key="6">
    <source>
        <dbReference type="EMBL" id="OCW57709.1"/>
    </source>
</evidence>
<feature type="transmembrane region" description="Helical" evidence="4">
    <location>
        <begin position="107"/>
        <end position="131"/>
    </location>
</feature>
<dbReference type="Proteomes" id="UP000094795">
    <property type="component" value="Unassembled WGS sequence"/>
</dbReference>
<feature type="transmembrane region" description="Helical" evidence="4">
    <location>
        <begin position="51"/>
        <end position="71"/>
    </location>
</feature>
<proteinExistence type="predicted"/>
<name>A0A1C1YWA1_9HYPH</name>
<feature type="transmembrane region" description="Helical" evidence="4">
    <location>
        <begin position="143"/>
        <end position="162"/>
    </location>
</feature>
<dbReference type="EMBL" id="LQZT01000012">
    <property type="protein sequence ID" value="OCW57709.1"/>
    <property type="molecule type" value="Genomic_DNA"/>
</dbReference>
<dbReference type="InterPro" id="IPR036259">
    <property type="entry name" value="MFS_trans_sf"/>
</dbReference>
<feature type="transmembrane region" description="Helical" evidence="4">
    <location>
        <begin position="379"/>
        <end position="397"/>
    </location>
</feature>
<keyword evidence="2 4" id="KW-1133">Transmembrane helix</keyword>
<dbReference type="RefSeq" id="WP_066177877.1">
    <property type="nucleotide sequence ID" value="NZ_LQZT01000012.1"/>
</dbReference>
<feature type="transmembrane region" description="Helical" evidence="4">
    <location>
        <begin position="344"/>
        <end position="367"/>
    </location>
</feature>
<keyword evidence="1 4" id="KW-0812">Transmembrane</keyword>
<organism evidence="6 7">
    <name type="scientific">Hoeflea olei</name>
    <dbReference type="NCBI Taxonomy" id="1480615"/>
    <lineage>
        <taxon>Bacteria</taxon>
        <taxon>Pseudomonadati</taxon>
        <taxon>Pseudomonadota</taxon>
        <taxon>Alphaproteobacteria</taxon>
        <taxon>Hyphomicrobiales</taxon>
        <taxon>Rhizobiaceae</taxon>
        <taxon>Hoeflea</taxon>
    </lineage>
</organism>
<feature type="transmembrane region" description="Helical" evidence="4">
    <location>
        <begin position="223"/>
        <end position="244"/>
    </location>
</feature>
<feature type="domain" description="Major facilitator superfamily (MFS) profile" evidence="5">
    <location>
        <begin position="14"/>
        <end position="402"/>
    </location>
</feature>
<dbReference type="CDD" id="cd17355">
    <property type="entry name" value="MFS_YcxA_like"/>
    <property type="match status" value="1"/>
</dbReference>
<evidence type="ECO:0000256" key="2">
    <source>
        <dbReference type="ARBA" id="ARBA00022989"/>
    </source>
</evidence>
<dbReference type="PROSITE" id="PS50850">
    <property type="entry name" value="MFS"/>
    <property type="match status" value="1"/>
</dbReference>
<feature type="transmembrane region" description="Helical" evidence="4">
    <location>
        <begin position="290"/>
        <end position="307"/>
    </location>
</feature>
<feature type="transmembrane region" description="Helical" evidence="4">
    <location>
        <begin position="83"/>
        <end position="101"/>
    </location>
</feature>
<dbReference type="PANTHER" id="PTHR11360:SF284">
    <property type="entry name" value="EG:103B4.3 PROTEIN-RELATED"/>
    <property type="match status" value="1"/>
</dbReference>
<sequence length="411" mass="43845">MSENRSASTPPPLPLLIIAAGGLIALMSFGPRSAMGFFQLPMLADTGWDRTTFGLAMAIQNLFWGLGQPVFGVIADKFGTWKVLALSSLLYAAGLFIMSVAPSPGWFYIGGGVLVGLGIASASFGIVLAAFARNVAPERRSMAFGIGTAAGSAGMFVFAPLSQALIDAYGWQEALVWMAAMMFIIPFLAIPLRGNSSSGTQSAAQYQQSIGHALREALGHKSYVLLVTGFFVCGFQVAFITAHFPAYLRDIGIDSSYAVLSLALIGFFNIIGSLASGYIGQRYSKTMSLVWIYLARSVAVTAFLLLPQTGASVIVFAIVMGLLWLSTVPPTNALVAIMFGTRYLGMLGGIVFLSHQVGSFLGVWLGGYLYDLFGTYDPVWWLGVALGLFAAVVHWPIQERAVIRPALMPAE</sequence>
<reference evidence="6 7" key="1">
    <citation type="submission" date="2015-12" db="EMBL/GenBank/DDBJ databases">
        <authorList>
            <person name="Shamseldin A."/>
            <person name="Moawad H."/>
            <person name="Abd El-Rahim W.M."/>
            <person name="Sadowsky M.J."/>
        </authorList>
    </citation>
    <scope>NUCLEOTIDE SEQUENCE [LARGE SCALE GENOMIC DNA]</scope>
    <source>
        <strain evidence="6 7">JC234</strain>
    </source>
</reference>
<gene>
    <name evidence="6" type="ORF">AWJ14_02575</name>
</gene>
<dbReference type="Pfam" id="PF07690">
    <property type="entry name" value="MFS_1"/>
    <property type="match status" value="1"/>
</dbReference>
<evidence type="ECO:0000256" key="4">
    <source>
        <dbReference type="SAM" id="Phobius"/>
    </source>
</evidence>
<evidence type="ECO:0000259" key="5">
    <source>
        <dbReference type="PROSITE" id="PS50850"/>
    </source>
</evidence>
<keyword evidence="7" id="KW-1185">Reference proteome</keyword>
<dbReference type="InterPro" id="IPR050327">
    <property type="entry name" value="Proton-linked_MCT"/>
</dbReference>
<feature type="transmembrane region" description="Helical" evidence="4">
    <location>
        <begin position="174"/>
        <end position="192"/>
    </location>
</feature>
<dbReference type="InterPro" id="IPR020846">
    <property type="entry name" value="MFS_dom"/>
</dbReference>
<dbReference type="PANTHER" id="PTHR11360">
    <property type="entry name" value="MONOCARBOXYLATE TRANSPORTER"/>
    <property type="match status" value="1"/>
</dbReference>
<feature type="transmembrane region" description="Helical" evidence="4">
    <location>
        <begin position="313"/>
        <end position="337"/>
    </location>
</feature>
<dbReference type="STRING" id="1480615.AWJ14_02575"/>
<dbReference type="GO" id="GO:0022857">
    <property type="term" value="F:transmembrane transporter activity"/>
    <property type="evidence" value="ECO:0007669"/>
    <property type="project" value="InterPro"/>
</dbReference>